<name>A0A7J7J7Q5_BUGNE</name>
<evidence type="ECO:0000313" key="7">
    <source>
        <dbReference type="Proteomes" id="UP000593567"/>
    </source>
</evidence>
<dbReference type="Pfam" id="PF00435">
    <property type="entry name" value="Spectrin"/>
    <property type="match status" value="2"/>
</dbReference>
<keyword evidence="3" id="KW-0106">Calcium</keyword>
<keyword evidence="4" id="KW-0206">Cytoskeleton</keyword>
<protein>
    <submittedName>
        <fullName evidence="6">Uncharacterized protein</fullName>
    </submittedName>
</protein>
<dbReference type="Gene3D" id="1.20.58.60">
    <property type="match status" value="4"/>
</dbReference>
<dbReference type="GO" id="GO:0005886">
    <property type="term" value="C:plasma membrane"/>
    <property type="evidence" value="ECO:0007669"/>
    <property type="project" value="TreeGrafter"/>
</dbReference>
<dbReference type="PANTHER" id="PTHR12268:SF14">
    <property type="entry name" value="DYSTROPHIN-1"/>
    <property type="match status" value="1"/>
</dbReference>
<dbReference type="SUPFAM" id="SSF46966">
    <property type="entry name" value="Spectrin repeat"/>
    <property type="match status" value="4"/>
</dbReference>
<keyword evidence="2" id="KW-0963">Cytoplasm</keyword>
<gene>
    <name evidence="6" type="ORF">EB796_019448</name>
</gene>
<organism evidence="6 7">
    <name type="scientific">Bugula neritina</name>
    <name type="common">Brown bryozoan</name>
    <name type="synonym">Sertularia neritina</name>
    <dbReference type="NCBI Taxonomy" id="10212"/>
    <lineage>
        <taxon>Eukaryota</taxon>
        <taxon>Metazoa</taxon>
        <taxon>Spiralia</taxon>
        <taxon>Lophotrochozoa</taxon>
        <taxon>Bryozoa</taxon>
        <taxon>Gymnolaemata</taxon>
        <taxon>Cheilostomatida</taxon>
        <taxon>Flustrina</taxon>
        <taxon>Buguloidea</taxon>
        <taxon>Bugulidae</taxon>
        <taxon>Bugula</taxon>
    </lineage>
</organism>
<comment type="caution">
    <text evidence="6">The sequence shown here is derived from an EMBL/GenBank/DDBJ whole genome shotgun (WGS) entry which is preliminary data.</text>
</comment>
<evidence type="ECO:0000256" key="3">
    <source>
        <dbReference type="ARBA" id="ARBA00022837"/>
    </source>
</evidence>
<dbReference type="PANTHER" id="PTHR12268">
    <property type="entry name" value="E3 UBIQUITIN-PROTEIN LIGASE KCMF1"/>
    <property type="match status" value="1"/>
</dbReference>
<dbReference type="EMBL" id="VXIV02002877">
    <property type="protein sequence ID" value="KAF6022240.1"/>
    <property type="molecule type" value="Genomic_DNA"/>
</dbReference>
<comment type="subcellular location">
    <subcellularLocation>
        <location evidence="1">Cytoplasm</location>
    </subcellularLocation>
</comment>
<feature type="coiled-coil region" evidence="5">
    <location>
        <begin position="276"/>
        <end position="303"/>
    </location>
</feature>
<reference evidence="6" key="1">
    <citation type="submission" date="2020-06" db="EMBL/GenBank/DDBJ databases">
        <title>Draft genome of Bugula neritina, a colonial animal packing powerful symbionts and potential medicines.</title>
        <authorList>
            <person name="Rayko M."/>
        </authorList>
    </citation>
    <scope>NUCLEOTIDE SEQUENCE [LARGE SCALE GENOMIC DNA]</scope>
    <source>
        <strain evidence="6">Kwan_BN1</strain>
    </source>
</reference>
<proteinExistence type="predicted"/>
<dbReference type="SMART" id="SM00150">
    <property type="entry name" value="SPEC"/>
    <property type="match status" value="4"/>
</dbReference>
<evidence type="ECO:0000256" key="4">
    <source>
        <dbReference type="ARBA" id="ARBA00023212"/>
    </source>
</evidence>
<sequence>MQPEFLTRLVSPSPAEGLLVFHEKLETKRDNAMEVIQKCSHMLRETTKEEGDVAKGRIEHVRSLIGSVWKMSCDRLHLLEEAVPMVQHFHDHHADIGTWLDEISNEVTSLSTAYDNPEQIKKQQDSLKTSLRYIDDHRPLIEDINNTGQEVKILCPQEEAEKVQDLLDKVNHKYDEVKADIRNRLNALAEGFHKVTSEVQDAIDGMLCELTHLNNQIDNAEPIGSTVNKIMDQIQENKAIMEDTADRQQAIQSIKISADDLITKVKSKEHEGLPEEERIKIDVQDIEQKISEMETLNDDIKQKTVSRGRSLEEALESAKKFWDIYEGLMSGFKDIQDCINSQDSPQAESVLIQEQDKEHREMSQSLQDAVPRLEAAKQMSEALTPLIGESGKVDISRGVEEAGEIFEEIGDILEERKVALNEAMERASHFEEEIESVLGWLPKLEETLENMGPIATDIRSIKIQIEEVKILKLQAVGKCVAIEGINSSVQALKNKSAVAAENFIVAVEDINTRWNKLVDGIFDREQALQDTLIKLGELDTSLEDVNGYLQQVEEELSDLDNVHGDPKYLETHIKKLKV</sequence>
<dbReference type="Proteomes" id="UP000593567">
    <property type="component" value="Unassembled WGS sequence"/>
</dbReference>
<dbReference type="InterPro" id="IPR002017">
    <property type="entry name" value="Spectrin_repeat"/>
</dbReference>
<dbReference type="AlphaFoldDB" id="A0A7J7J7Q5"/>
<keyword evidence="7" id="KW-1185">Reference proteome</keyword>
<evidence type="ECO:0000256" key="5">
    <source>
        <dbReference type="SAM" id="Coils"/>
    </source>
</evidence>
<evidence type="ECO:0000256" key="1">
    <source>
        <dbReference type="ARBA" id="ARBA00004496"/>
    </source>
</evidence>
<dbReference type="OrthoDB" id="2250192at2759"/>
<dbReference type="InterPro" id="IPR018159">
    <property type="entry name" value="Spectrin/alpha-actinin"/>
</dbReference>
<accession>A0A7J7J7Q5</accession>
<dbReference type="CDD" id="cd00176">
    <property type="entry name" value="SPEC"/>
    <property type="match status" value="1"/>
</dbReference>
<keyword evidence="5" id="KW-0175">Coiled coil</keyword>
<dbReference type="InterPro" id="IPR050774">
    <property type="entry name" value="KCMF1/Dystrophin"/>
</dbReference>
<evidence type="ECO:0000313" key="6">
    <source>
        <dbReference type="EMBL" id="KAF6022240.1"/>
    </source>
</evidence>
<evidence type="ECO:0000256" key="2">
    <source>
        <dbReference type="ARBA" id="ARBA00022490"/>
    </source>
</evidence>